<evidence type="ECO:0000256" key="5">
    <source>
        <dbReference type="ARBA" id="ARBA00023163"/>
    </source>
</evidence>
<keyword evidence="5" id="KW-0804">Transcription</keyword>
<evidence type="ECO:0000256" key="2">
    <source>
        <dbReference type="ARBA" id="ARBA00023015"/>
    </source>
</evidence>
<sequence length="344" mass="37782">MAREHQVTEYMLPNMDSTFKLFAAHLRTVTPEWSYPRHSHPLFEVNLLLAGSQEMIVGGKRYVQQPGDFLLLRPEDMHESRALGTESMTYYCLHFNVDEPVLRELLCRGENPLYTADGPLAQIIRPSLDKLIALTSDGSGTKVADKMRTMAALFELFAGLSEGLAKQDAGAPSSRMNRIAAEIAAALERSVEEPGAAWNVSTLGNASTISSSSRNSSSSITGEKGISSNVSRGSVSRDEGSSGRRSVDVLDADRSRETVAAVTAGLGYSASSCNRIFRSVYGMSPRQYLSALKLKKAKLLLLEPELSVEAVSIRLGYKDIAHFSRQFKRWTGESPGKFRARFHI</sequence>
<protein>
    <submittedName>
        <fullName evidence="8">Transcriptional regulator, AraC family</fullName>
    </submittedName>
</protein>
<dbReference type="Gene3D" id="2.60.120.10">
    <property type="entry name" value="Jelly Rolls"/>
    <property type="match status" value="1"/>
</dbReference>
<evidence type="ECO:0000256" key="3">
    <source>
        <dbReference type="ARBA" id="ARBA00023125"/>
    </source>
</evidence>
<evidence type="ECO:0000256" key="6">
    <source>
        <dbReference type="SAM" id="MobiDB-lite"/>
    </source>
</evidence>
<dbReference type="Pfam" id="PF12833">
    <property type="entry name" value="HTH_18"/>
    <property type="match status" value="1"/>
</dbReference>
<dbReference type="InterPro" id="IPR014710">
    <property type="entry name" value="RmlC-like_jellyroll"/>
</dbReference>
<feature type="region of interest" description="Disordered" evidence="6">
    <location>
        <begin position="206"/>
        <end position="249"/>
    </location>
</feature>
<evidence type="ECO:0000256" key="4">
    <source>
        <dbReference type="ARBA" id="ARBA00023159"/>
    </source>
</evidence>
<dbReference type="SUPFAM" id="SSF46689">
    <property type="entry name" value="Homeodomain-like"/>
    <property type="match status" value="1"/>
</dbReference>
<evidence type="ECO:0000313" key="9">
    <source>
        <dbReference type="Proteomes" id="UP000192939"/>
    </source>
</evidence>
<dbReference type="InterPro" id="IPR037923">
    <property type="entry name" value="HTH-like"/>
</dbReference>
<evidence type="ECO:0000259" key="7">
    <source>
        <dbReference type="PROSITE" id="PS01124"/>
    </source>
</evidence>
<dbReference type="PROSITE" id="PS01124">
    <property type="entry name" value="HTH_ARAC_FAMILY_2"/>
    <property type="match status" value="1"/>
</dbReference>
<keyword evidence="3" id="KW-0238">DNA-binding</keyword>
<name>A0ABY1LTU5_9BACL</name>
<comment type="caution">
    <text evidence="8">The sequence shown here is derived from an EMBL/GenBank/DDBJ whole genome shotgun (WGS) entry which is preliminary data.</text>
</comment>
<feature type="compositionally biased region" description="Basic and acidic residues" evidence="6">
    <location>
        <begin position="235"/>
        <end position="249"/>
    </location>
</feature>
<keyword evidence="4" id="KW-0010">Activator</keyword>
<reference evidence="8 9" key="1">
    <citation type="submission" date="2017-04" db="EMBL/GenBank/DDBJ databases">
        <authorList>
            <person name="Varghese N."/>
            <person name="Submissions S."/>
        </authorList>
    </citation>
    <scope>NUCLEOTIDE SEQUENCE [LARGE SCALE GENOMIC DNA]</scope>
    <source>
        <strain evidence="8 9">J12</strain>
    </source>
</reference>
<feature type="domain" description="HTH araC/xylS-type" evidence="7">
    <location>
        <begin position="244"/>
        <end position="341"/>
    </location>
</feature>
<keyword evidence="1" id="KW-0963">Cytoplasm</keyword>
<evidence type="ECO:0000256" key="1">
    <source>
        <dbReference type="ARBA" id="ARBA00022490"/>
    </source>
</evidence>
<dbReference type="PANTHER" id="PTHR46796:SF13">
    <property type="entry name" value="HTH-TYPE TRANSCRIPTIONAL ACTIVATOR RHAS"/>
    <property type="match status" value="1"/>
</dbReference>
<proteinExistence type="predicted"/>
<dbReference type="Pfam" id="PF02311">
    <property type="entry name" value="AraC_binding"/>
    <property type="match status" value="1"/>
</dbReference>
<dbReference type="Gene3D" id="1.10.10.60">
    <property type="entry name" value="Homeodomain-like"/>
    <property type="match status" value="2"/>
</dbReference>
<organism evidence="8 9">
    <name type="scientific">Paenibacillus barengoltzii J12</name>
    <dbReference type="NCBI Taxonomy" id="935846"/>
    <lineage>
        <taxon>Bacteria</taxon>
        <taxon>Bacillati</taxon>
        <taxon>Bacillota</taxon>
        <taxon>Bacilli</taxon>
        <taxon>Bacillales</taxon>
        <taxon>Paenibacillaceae</taxon>
        <taxon>Paenibacillus</taxon>
    </lineage>
</organism>
<dbReference type="Proteomes" id="UP000192939">
    <property type="component" value="Unassembled WGS sequence"/>
</dbReference>
<dbReference type="RefSeq" id="WP_016313241.1">
    <property type="nucleotide sequence ID" value="NZ_FXAE01000005.1"/>
</dbReference>
<dbReference type="EMBL" id="FXAE01000005">
    <property type="protein sequence ID" value="SMF02173.1"/>
    <property type="molecule type" value="Genomic_DNA"/>
</dbReference>
<feature type="compositionally biased region" description="Low complexity" evidence="6">
    <location>
        <begin position="207"/>
        <end position="221"/>
    </location>
</feature>
<dbReference type="PROSITE" id="PS00041">
    <property type="entry name" value="HTH_ARAC_FAMILY_1"/>
    <property type="match status" value="1"/>
</dbReference>
<evidence type="ECO:0000313" key="8">
    <source>
        <dbReference type="EMBL" id="SMF02173.1"/>
    </source>
</evidence>
<keyword evidence="9" id="KW-1185">Reference proteome</keyword>
<gene>
    <name evidence="8" type="ORF">SAMN02744124_00877</name>
</gene>
<accession>A0ABY1LTU5</accession>
<dbReference type="InterPro" id="IPR050204">
    <property type="entry name" value="AraC_XylS_family_regulators"/>
</dbReference>
<dbReference type="InterPro" id="IPR018060">
    <property type="entry name" value="HTH_AraC"/>
</dbReference>
<dbReference type="SMART" id="SM00342">
    <property type="entry name" value="HTH_ARAC"/>
    <property type="match status" value="1"/>
</dbReference>
<keyword evidence="2" id="KW-0805">Transcription regulation</keyword>
<dbReference type="GeneID" id="43345783"/>
<dbReference type="InterPro" id="IPR018062">
    <property type="entry name" value="HTH_AraC-typ_CS"/>
</dbReference>
<dbReference type="PANTHER" id="PTHR46796">
    <property type="entry name" value="HTH-TYPE TRANSCRIPTIONAL ACTIVATOR RHAS-RELATED"/>
    <property type="match status" value="1"/>
</dbReference>
<dbReference type="InterPro" id="IPR009057">
    <property type="entry name" value="Homeodomain-like_sf"/>
</dbReference>
<dbReference type="SUPFAM" id="SSF51215">
    <property type="entry name" value="Regulatory protein AraC"/>
    <property type="match status" value="1"/>
</dbReference>
<dbReference type="InterPro" id="IPR003313">
    <property type="entry name" value="AraC-bd"/>
</dbReference>